<dbReference type="STRING" id="40754.THII_2351"/>
<dbReference type="InterPro" id="IPR021109">
    <property type="entry name" value="Peptidase_aspartic_dom_sf"/>
</dbReference>
<sequence>MTQLPQRLGKGMIYAAWILVLVLLTLFFNHFIERQNNPNQAPVTQYHQEGYRQVILQRNRSGHYVANGSINNQSVVFFLDTGATTVSIPESVALRLNLQRGTPLLMETANGTVTTYSTLIESVALGEIKLNEVRASINPTMQGEEVLLGMSFLKQLEFSQRGDQLTIRQYH</sequence>
<dbReference type="InterPro" id="IPR011969">
    <property type="entry name" value="Clan_AA_Asp_peptidase_C"/>
</dbReference>
<proteinExistence type="predicted"/>
<organism evidence="2 3">
    <name type="scientific">Thioploca ingrica</name>
    <dbReference type="NCBI Taxonomy" id="40754"/>
    <lineage>
        <taxon>Bacteria</taxon>
        <taxon>Pseudomonadati</taxon>
        <taxon>Pseudomonadota</taxon>
        <taxon>Gammaproteobacteria</taxon>
        <taxon>Thiotrichales</taxon>
        <taxon>Thiotrichaceae</taxon>
        <taxon>Thioploca</taxon>
    </lineage>
</organism>
<evidence type="ECO:0000313" key="2">
    <source>
        <dbReference type="EMBL" id="BAP56648.1"/>
    </source>
</evidence>
<gene>
    <name evidence="2" type="ORF">THII_2351</name>
</gene>
<dbReference type="GO" id="GO:0008233">
    <property type="term" value="F:peptidase activity"/>
    <property type="evidence" value="ECO:0007669"/>
    <property type="project" value="UniProtKB-KW"/>
</dbReference>
<dbReference type="KEGG" id="tig:THII_2351"/>
<dbReference type="Proteomes" id="UP000031623">
    <property type="component" value="Chromosome"/>
</dbReference>
<keyword evidence="1" id="KW-1133">Transmembrane helix</keyword>
<dbReference type="Pfam" id="PF13975">
    <property type="entry name" value="gag-asp_proteas"/>
    <property type="match status" value="1"/>
</dbReference>
<name>A0A090AF14_9GAMM</name>
<dbReference type="HOGENOM" id="CLU_099411_1_0_6"/>
<keyword evidence="3" id="KW-1185">Reference proteome</keyword>
<dbReference type="GO" id="GO:0006508">
    <property type="term" value="P:proteolysis"/>
    <property type="evidence" value="ECO:0007669"/>
    <property type="project" value="UniProtKB-KW"/>
</dbReference>
<dbReference type="Gene3D" id="2.40.70.10">
    <property type="entry name" value="Acid Proteases"/>
    <property type="match status" value="1"/>
</dbReference>
<dbReference type="EMBL" id="AP014633">
    <property type="protein sequence ID" value="BAP56648.1"/>
    <property type="molecule type" value="Genomic_DNA"/>
</dbReference>
<keyword evidence="2" id="KW-0378">Hydrolase</keyword>
<dbReference type="NCBIfam" id="TIGR02281">
    <property type="entry name" value="clan_AA_DTGA"/>
    <property type="match status" value="1"/>
</dbReference>
<evidence type="ECO:0000256" key="1">
    <source>
        <dbReference type="SAM" id="Phobius"/>
    </source>
</evidence>
<reference evidence="2 3" key="1">
    <citation type="journal article" date="2014" name="ISME J.">
        <title>Ecophysiology of Thioploca ingrica as revealed by the complete genome sequence supplemented with proteomic evidence.</title>
        <authorList>
            <person name="Kojima H."/>
            <person name="Ogura Y."/>
            <person name="Yamamoto N."/>
            <person name="Togashi T."/>
            <person name="Mori H."/>
            <person name="Watanabe T."/>
            <person name="Nemoto F."/>
            <person name="Kurokawa K."/>
            <person name="Hayashi T."/>
            <person name="Fukui M."/>
        </authorList>
    </citation>
    <scope>NUCLEOTIDE SEQUENCE [LARGE SCALE GENOMIC DNA]</scope>
</reference>
<keyword evidence="2" id="KW-0645">Protease</keyword>
<keyword evidence="1" id="KW-0472">Membrane</keyword>
<dbReference type="AlphaFoldDB" id="A0A090AF14"/>
<keyword evidence="1" id="KW-0812">Transmembrane</keyword>
<dbReference type="SUPFAM" id="SSF50630">
    <property type="entry name" value="Acid proteases"/>
    <property type="match status" value="1"/>
</dbReference>
<evidence type="ECO:0000313" key="3">
    <source>
        <dbReference type="Proteomes" id="UP000031623"/>
    </source>
</evidence>
<dbReference type="CDD" id="cd05483">
    <property type="entry name" value="retropepsin_like_bacteria"/>
    <property type="match status" value="1"/>
</dbReference>
<dbReference type="OrthoDB" id="185963at2"/>
<dbReference type="InterPro" id="IPR034122">
    <property type="entry name" value="Retropepsin-like_bacterial"/>
</dbReference>
<feature type="transmembrane region" description="Helical" evidence="1">
    <location>
        <begin position="12"/>
        <end position="32"/>
    </location>
</feature>
<protein>
    <submittedName>
        <fullName evidence="2">Putative aspartyl protease</fullName>
    </submittedName>
</protein>
<accession>A0A090AF14</accession>